<evidence type="ECO:0000256" key="5">
    <source>
        <dbReference type="ARBA" id="ARBA00023136"/>
    </source>
</evidence>
<evidence type="ECO:0000256" key="6">
    <source>
        <dbReference type="SAM" id="MobiDB-lite"/>
    </source>
</evidence>
<evidence type="ECO:0000256" key="4">
    <source>
        <dbReference type="ARBA" id="ARBA00022989"/>
    </source>
</evidence>
<dbReference type="Pfam" id="PF03073">
    <property type="entry name" value="TspO_MBR"/>
    <property type="match status" value="1"/>
</dbReference>
<feature type="compositionally biased region" description="Low complexity" evidence="6">
    <location>
        <begin position="591"/>
        <end position="606"/>
    </location>
</feature>
<accession>A0AAW1SBK5</accession>
<feature type="compositionally biased region" description="Low complexity" evidence="6">
    <location>
        <begin position="444"/>
        <end position="460"/>
    </location>
</feature>
<keyword evidence="10" id="KW-1185">Reference proteome</keyword>
<feature type="compositionally biased region" description="Low complexity" evidence="6">
    <location>
        <begin position="251"/>
        <end position="276"/>
    </location>
</feature>
<feature type="transmembrane region" description="Helical" evidence="7">
    <location>
        <begin position="57"/>
        <end position="74"/>
    </location>
</feature>
<dbReference type="InterPro" id="IPR038330">
    <property type="entry name" value="TspO/MBR-related_sf"/>
</dbReference>
<evidence type="ECO:0000313" key="9">
    <source>
        <dbReference type="EMBL" id="KAK9843216.1"/>
    </source>
</evidence>
<comment type="subcellular location">
    <subcellularLocation>
        <location evidence="1">Membrane</location>
        <topology evidence="1">Multi-pass membrane protein</topology>
    </subcellularLocation>
</comment>
<evidence type="ECO:0000313" key="10">
    <source>
        <dbReference type="Proteomes" id="UP001438707"/>
    </source>
</evidence>
<evidence type="ECO:0000256" key="7">
    <source>
        <dbReference type="SAM" id="Phobius"/>
    </source>
</evidence>
<feature type="transmembrane region" description="Helical" evidence="7">
    <location>
        <begin position="117"/>
        <end position="148"/>
    </location>
</feature>
<evidence type="ECO:0000256" key="2">
    <source>
        <dbReference type="ARBA" id="ARBA00007524"/>
    </source>
</evidence>
<dbReference type="Proteomes" id="UP001438707">
    <property type="component" value="Unassembled WGS sequence"/>
</dbReference>
<sequence length="850" mass="91029">MEAVDSAITLAAAVAVPYLSGVAKTKIVPGSDTDLWKDNSTGGPGWRWKPHKRHRGIIWPVLYAFLGTASWLVWREGGFDRQAWPLTLYAGLLFANLLAWPPVFVGSRDVPHACMDCIVLLGMSLATFIKFFEVSSLAGLLLLPYLAWSCFASTLINLSISHSEPQVGKASTDAQAARGSPGLSTGAHEKLPDDSLRRPLLSLNEQHQGQHVQGQDQRAAGFSSFQTQTPQPLGSPLPIFSGQSPSKQHFAPAGLTQQPQQQQLPQQAPQQGQDGLTEAERRAMLQGGPTRGRLRAQEERALQQSGLAAAPMPTPFSSPAQGANSMVPGGRIQPTAAAFQGLQQVQGLLSQAEGAVAVNQEAGRPVRPPESIKSCMTQAASLLTQIAHQVSLSAEYMAGMGAVSSGMDPVGQASRGPSDEGGLPAPLFRPPPPQQAQPQPPRQVPQAAPQPRLAVHQPHQPAGPPPDPAMGPNAWPLSDTVDLQYFSSPVPEFKVRGPDYLQDKKKVPAAMPICKLSSVNLAKVAEPTFHIARFYPTITRCNAPFTLVWQIMVPGRQHISLSFAWSYDKDPLAVAGAYTDPESAHLEVEGSAHSSSSILSAPGSAAMVPTPDRPGHRRTHTADNPDSIYSSSAQANGLQRERSYSFPDVDQLHAEEHPHARRPVQASGSAPDLNALTEARGSNGYPASEPDSPMSIKGGGARAQLPGGTPSPFDVALARLIQMPPDAPDKQRQSQFKIIPRLEKGSWIMRQSVGQNTPVLLGRKITTKYFRGPRYLEIDTDVGSSSTAHHVTGMVQGALKSVIVDIGVLMEGRATDELPEALLGTVRFAHLDLSKAADLDTERGHIVRNS</sequence>
<feature type="domain" description="Protein ENHANCED DISEASE RESISTANCE 2 C-terminal" evidence="8">
    <location>
        <begin position="718"/>
        <end position="832"/>
    </location>
</feature>
<dbReference type="PANTHER" id="PTHR12136:SF41">
    <property type="entry name" value="PLECKSTRIN HOMOLOGY (PH) AND LIPID-BINDING START DOMAINS-CONTAINING PROTEIN"/>
    <property type="match status" value="1"/>
</dbReference>
<feature type="region of interest" description="Disordered" evidence="6">
    <location>
        <begin position="657"/>
        <end position="703"/>
    </location>
</feature>
<protein>
    <recommendedName>
        <fullName evidence="8">Protein ENHANCED DISEASE RESISTANCE 2 C-terminal domain-containing protein</fullName>
    </recommendedName>
</protein>
<evidence type="ECO:0000259" key="8">
    <source>
        <dbReference type="Pfam" id="PF07059"/>
    </source>
</evidence>
<dbReference type="FunFam" id="1.20.1260.100:FF:000001">
    <property type="entry name" value="translocator protein 2"/>
    <property type="match status" value="1"/>
</dbReference>
<dbReference type="CDD" id="cd15904">
    <property type="entry name" value="TSPO_MBR"/>
    <property type="match status" value="1"/>
</dbReference>
<feature type="region of interest" description="Disordered" evidence="6">
    <location>
        <begin position="407"/>
        <end position="474"/>
    </location>
</feature>
<proteinExistence type="inferred from homology"/>
<dbReference type="GO" id="GO:0016020">
    <property type="term" value="C:membrane"/>
    <property type="evidence" value="ECO:0007669"/>
    <property type="project" value="UniProtKB-SubCell"/>
</dbReference>
<dbReference type="PANTHER" id="PTHR12136">
    <property type="entry name" value="ENHANCED DISEASE RESISTANCE-RELATED"/>
    <property type="match status" value="1"/>
</dbReference>
<comment type="caution">
    <text evidence="9">The sequence shown here is derived from an EMBL/GenBank/DDBJ whole genome shotgun (WGS) entry which is preliminary data.</text>
</comment>
<feature type="region of interest" description="Disordered" evidence="6">
    <location>
        <begin position="169"/>
        <end position="192"/>
    </location>
</feature>
<dbReference type="EMBL" id="JALJOS010000002">
    <property type="protein sequence ID" value="KAK9843216.1"/>
    <property type="molecule type" value="Genomic_DNA"/>
</dbReference>
<dbReference type="InterPro" id="IPR004307">
    <property type="entry name" value="TspO_MBR"/>
</dbReference>
<comment type="similarity">
    <text evidence="2">Belongs to the TspO/BZRP family.</text>
</comment>
<feature type="region of interest" description="Disordered" evidence="6">
    <location>
        <begin position="587"/>
        <end position="641"/>
    </location>
</feature>
<reference evidence="9 10" key="1">
    <citation type="journal article" date="2024" name="Nat. Commun.">
        <title>Phylogenomics reveals the evolutionary origins of lichenization in chlorophyte algae.</title>
        <authorList>
            <person name="Puginier C."/>
            <person name="Libourel C."/>
            <person name="Otte J."/>
            <person name="Skaloud P."/>
            <person name="Haon M."/>
            <person name="Grisel S."/>
            <person name="Petersen M."/>
            <person name="Berrin J.G."/>
            <person name="Delaux P.M."/>
            <person name="Dal Grande F."/>
            <person name="Keller J."/>
        </authorList>
    </citation>
    <scope>NUCLEOTIDE SEQUENCE [LARGE SCALE GENOMIC DNA]</scope>
    <source>
        <strain evidence="9 10">SAG 2145</strain>
    </source>
</reference>
<dbReference type="Pfam" id="PF07059">
    <property type="entry name" value="EDR2_C"/>
    <property type="match status" value="2"/>
</dbReference>
<feature type="domain" description="Protein ENHANCED DISEASE RESISTANCE 2 C-terminal" evidence="8">
    <location>
        <begin position="489"/>
        <end position="568"/>
    </location>
</feature>
<feature type="transmembrane region" description="Helical" evidence="7">
    <location>
        <begin position="86"/>
        <end position="105"/>
    </location>
</feature>
<dbReference type="Gene3D" id="1.20.1260.100">
    <property type="entry name" value="TspO/MBR protein"/>
    <property type="match status" value="1"/>
</dbReference>
<keyword evidence="5 7" id="KW-0472">Membrane</keyword>
<keyword evidence="4 7" id="KW-1133">Transmembrane helix</keyword>
<feature type="compositionally biased region" description="Polar residues" evidence="6">
    <location>
        <begin position="622"/>
        <end position="637"/>
    </location>
</feature>
<name>A0AAW1SBK5_9CHLO</name>
<gene>
    <name evidence="9" type="ORF">WJX74_008818</name>
</gene>
<feature type="compositionally biased region" description="Polar residues" evidence="6">
    <location>
        <begin position="223"/>
        <end position="232"/>
    </location>
</feature>
<feature type="region of interest" description="Disordered" evidence="6">
    <location>
        <begin position="206"/>
        <end position="312"/>
    </location>
</feature>
<evidence type="ECO:0000256" key="3">
    <source>
        <dbReference type="ARBA" id="ARBA00022692"/>
    </source>
</evidence>
<feature type="compositionally biased region" description="Pro residues" evidence="6">
    <location>
        <begin position="427"/>
        <end position="443"/>
    </location>
</feature>
<feature type="compositionally biased region" description="Low complexity" evidence="6">
    <location>
        <begin position="206"/>
        <end position="217"/>
    </location>
</feature>
<evidence type="ECO:0000256" key="1">
    <source>
        <dbReference type="ARBA" id="ARBA00004141"/>
    </source>
</evidence>
<dbReference type="InterPro" id="IPR009769">
    <property type="entry name" value="EDR2_C"/>
</dbReference>
<dbReference type="InterPro" id="IPR045096">
    <property type="entry name" value="EDR2-like"/>
</dbReference>
<organism evidence="9 10">
    <name type="scientific">Apatococcus lobatus</name>
    <dbReference type="NCBI Taxonomy" id="904363"/>
    <lineage>
        <taxon>Eukaryota</taxon>
        <taxon>Viridiplantae</taxon>
        <taxon>Chlorophyta</taxon>
        <taxon>core chlorophytes</taxon>
        <taxon>Trebouxiophyceae</taxon>
        <taxon>Chlorellales</taxon>
        <taxon>Chlorellaceae</taxon>
        <taxon>Apatococcus</taxon>
    </lineage>
</organism>
<keyword evidence="3 7" id="KW-0812">Transmembrane</keyword>
<dbReference type="AlphaFoldDB" id="A0AAW1SBK5"/>